<sequence>MYIIMFSASGAKPYYFGTTSLLCMMTNAKKGKRDSAPSRSTLRPSHRFIYYQGYYFEFGIGKQDLAVYSRTNAGSPRCSPKREGSAAGYSKLSVECLKKCTRSYEDVHGKYRLFKNNCHHFANRMSHILCNSEKCPHWCK</sequence>
<protein>
    <recommendedName>
        <fullName evidence="3">LRAT domain-containing protein</fullName>
    </recommendedName>
</protein>
<comment type="caution">
    <text evidence="1">The sequence shown here is derived from an EMBL/GenBank/DDBJ whole genome shotgun (WGS) entry which is preliminary data.</text>
</comment>
<proteinExistence type="predicted"/>
<reference evidence="1" key="1">
    <citation type="submission" date="2019-08" db="EMBL/GenBank/DDBJ databases">
        <title>The improved chromosome-level genome for the pearl oyster Pinctada fucata martensii using PacBio sequencing and Hi-C.</title>
        <authorList>
            <person name="Zheng Z."/>
        </authorList>
    </citation>
    <scope>NUCLEOTIDE SEQUENCE</scope>
    <source>
        <strain evidence="1">ZZ-2019</strain>
        <tissue evidence="1">Adductor muscle</tissue>
    </source>
</reference>
<dbReference type="EMBL" id="VSWD01000012">
    <property type="protein sequence ID" value="KAK3086345.1"/>
    <property type="molecule type" value="Genomic_DNA"/>
</dbReference>
<organism evidence="1 2">
    <name type="scientific">Pinctada imbricata</name>
    <name type="common">Atlantic pearl-oyster</name>
    <name type="synonym">Pinctada martensii</name>
    <dbReference type="NCBI Taxonomy" id="66713"/>
    <lineage>
        <taxon>Eukaryota</taxon>
        <taxon>Metazoa</taxon>
        <taxon>Spiralia</taxon>
        <taxon>Lophotrochozoa</taxon>
        <taxon>Mollusca</taxon>
        <taxon>Bivalvia</taxon>
        <taxon>Autobranchia</taxon>
        <taxon>Pteriomorphia</taxon>
        <taxon>Pterioida</taxon>
        <taxon>Pterioidea</taxon>
        <taxon>Pteriidae</taxon>
        <taxon>Pinctada</taxon>
    </lineage>
</organism>
<name>A0AA88XIL3_PINIB</name>
<dbReference type="InterPro" id="IPR042266">
    <property type="entry name" value="PPPDE_sf"/>
</dbReference>
<evidence type="ECO:0000313" key="2">
    <source>
        <dbReference type="Proteomes" id="UP001186944"/>
    </source>
</evidence>
<dbReference type="Proteomes" id="UP001186944">
    <property type="component" value="Unassembled WGS sequence"/>
</dbReference>
<evidence type="ECO:0008006" key="3">
    <source>
        <dbReference type="Google" id="ProtNLM"/>
    </source>
</evidence>
<accession>A0AA88XIL3</accession>
<dbReference type="AlphaFoldDB" id="A0AA88XIL3"/>
<evidence type="ECO:0000313" key="1">
    <source>
        <dbReference type="EMBL" id="KAK3086345.1"/>
    </source>
</evidence>
<keyword evidence="2" id="KW-1185">Reference proteome</keyword>
<dbReference type="Gene3D" id="3.90.1720.30">
    <property type="entry name" value="PPPDE domains"/>
    <property type="match status" value="1"/>
</dbReference>
<gene>
    <name evidence="1" type="ORF">FSP39_017168</name>
</gene>